<evidence type="ECO:0000256" key="1">
    <source>
        <dbReference type="SAM" id="Phobius"/>
    </source>
</evidence>
<reference evidence="2 3" key="2">
    <citation type="submission" date="2019-01" db="EMBL/GenBank/DDBJ databases">
        <title>Motilimonas pumilus sp. nov., isolated from the gut of sea cucumber (Apostichopus japonicus).</title>
        <authorList>
            <person name="Wang F.-Q."/>
            <person name="Ren L.-H."/>
            <person name="Lin Y.-W."/>
            <person name="Sun G.-H."/>
            <person name="Du Z.-J."/>
            <person name="Zhao J.-X."/>
            <person name="Liu X.-J."/>
            <person name="Liu L.-J."/>
        </authorList>
    </citation>
    <scope>NUCLEOTIDE SEQUENCE [LARGE SCALE GENOMIC DNA]</scope>
    <source>
        <strain evidence="2 3">PLHSC7-2</strain>
    </source>
</reference>
<organism evidence="2 3">
    <name type="scientific">Motilimonas pumila</name>
    <dbReference type="NCBI Taxonomy" id="2303987"/>
    <lineage>
        <taxon>Bacteria</taxon>
        <taxon>Pseudomonadati</taxon>
        <taxon>Pseudomonadota</taxon>
        <taxon>Gammaproteobacteria</taxon>
        <taxon>Alteromonadales</taxon>
        <taxon>Alteromonadales genera incertae sedis</taxon>
        <taxon>Motilimonas</taxon>
    </lineage>
</organism>
<dbReference type="OrthoDB" id="9790409at2"/>
<dbReference type="Pfam" id="PF20398">
    <property type="entry name" value="DUF6691"/>
    <property type="match status" value="1"/>
</dbReference>
<evidence type="ECO:0000313" key="2">
    <source>
        <dbReference type="EMBL" id="RJG41850.1"/>
    </source>
</evidence>
<dbReference type="AlphaFoldDB" id="A0A418YBH5"/>
<feature type="transmembrane region" description="Helical" evidence="1">
    <location>
        <begin position="41"/>
        <end position="61"/>
    </location>
</feature>
<name>A0A418YBH5_9GAMM</name>
<accession>A0A418YBH5</accession>
<keyword evidence="1" id="KW-1133">Transmembrane helix</keyword>
<evidence type="ECO:0000313" key="3">
    <source>
        <dbReference type="Proteomes" id="UP000283255"/>
    </source>
</evidence>
<keyword evidence="1" id="KW-0812">Transmembrane</keyword>
<keyword evidence="1" id="KW-0472">Membrane</keyword>
<feature type="transmembrane region" description="Helical" evidence="1">
    <location>
        <begin position="85"/>
        <end position="110"/>
    </location>
</feature>
<gene>
    <name evidence="2" type="ORF">D1Z90_15880</name>
</gene>
<keyword evidence="3" id="KW-1185">Reference proteome</keyword>
<comment type="caution">
    <text evidence="2">The sequence shown here is derived from an EMBL/GenBank/DDBJ whole genome shotgun (WGS) entry which is preliminary data.</text>
</comment>
<dbReference type="RefSeq" id="WP_119911772.1">
    <property type="nucleotide sequence ID" value="NZ_QZCH01000024.1"/>
</dbReference>
<protein>
    <submittedName>
        <fullName evidence="2">YeeE/YedE family protein</fullName>
    </submittedName>
</protein>
<dbReference type="InterPro" id="IPR046513">
    <property type="entry name" value="DUF6691"/>
</dbReference>
<sequence>MVYVVSLIAGLLFGVGMVISGMVLPDKVLAFLDIAGEWDMSLAFVMGGALGVFAPCYWWLIKPRGKAINDQAVNANSNLQVDSRLIIGASLFGIGWGVAGICPGPAFASLSAMNPGLLIFIAFMLVGFLLAPVINRQIK</sequence>
<dbReference type="EMBL" id="QZCH01000024">
    <property type="protein sequence ID" value="RJG41850.1"/>
    <property type="molecule type" value="Genomic_DNA"/>
</dbReference>
<proteinExistence type="predicted"/>
<dbReference type="Proteomes" id="UP000283255">
    <property type="component" value="Unassembled WGS sequence"/>
</dbReference>
<feature type="transmembrane region" description="Helical" evidence="1">
    <location>
        <begin position="116"/>
        <end position="134"/>
    </location>
</feature>
<reference evidence="2 3" key="1">
    <citation type="submission" date="2018-09" db="EMBL/GenBank/DDBJ databases">
        <authorList>
            <person name="Wang F."/>
        </authorList>
    </citation>
    <scope>NUCLEOTIDE SEQUENCE [LARGE SCALE GENOMIC DNA]</scope>
    <source>
        <strain evidence="2 3">PLHSC7-2</strain>
    </source>
</reference>